<reference evidence="1 2" key="2">
    <citation type="journal article" date="2011" name="J. Antibiot.">
        <title>Furaquinocins I and J: novel polyketide isoprenoid hybrid compounds from Streptomyces reveromyceticus SN-593.</title>
        <authorList>
            <person name="Panthee S."/>
            <person name="Takahashi S."/>
            <person name="Takagi H."/>
            <person name="Nogawa T."/>
            <person name="Oowada E."/>
            <person name="Uramoto M."/>
            <person name="Osada H."/>
        </authorList>
    </citation>
    <scope>NUCLEOTIDE SEQUENCE [LARGE SCALE GENOMIC DNA]</scope>
    <source>
        <strain evidence="1 2">SN-593</strain>
    </source>
</reference>
<sequence length="746" mass="77361">MAIPGNFLSAVAEMVDPDTSGWTTTLNCTKSLGSGGRNGDGVLTLTSVASGDMQAATSAAYRVTAGTAYQAFADAASSTQPERIGIQWLNASYAAVGTAAWSLTTDAASASWHRISVAATAPVGAIYARVALSATTTAAARTHFFENVYLGPPQRTSGNLLSFNAESGGDVDGTAWVADANCTVTRDVPVVTWPVNWYLSGGEVVKATTTANGNMAVRCAEAPSVQPGVDYRGYLYINAPTSTSACWVELRWMDGTGTLISTKRAALASPAAVGWYRQIVSGVAPAGADHVVLAAGVTSATAAQVLRVEGATIQQAATAPVAIGTVMPYEDASFEQGVGQWTVASGVATIARSTPWGASGYDGVYAMVVTSSTATTSVLASGKYPVTPGVNWRAQIQFSAASGTWAVAPQIHWYDASGTSLGASSLPADSLAPAGGWWRDWNDIIAPASAASARVEVDVTAPSAGAVCQLDAVSLTQTAPAFSATADSSRAVVTLVMRELTVGATLTVYRVVGSTQAVVRGPSGALQGVVATSAQMVVEDYEAPLGVDVWYRIEQYDATTGAFGGSEASATVRLTLADVSDCWIKDPLQPQRNVLVRASAAPDWSRPIEQTEYRVRGRRNSVILSDVRGGLTGTLAVWTDDDPGRGALHFALDSGNPLLIQFSPGLGLEDSYYAVGDITEARPVAYGGEPRRLWSLALTQQDAPIGGVGGTAGWTVQDVLTTWPTALDVATAYATVLDLVLDNREA</sequence>
<evidence type="ECO:0000313" key="2">
    <source>
        <dbReference type="Proteomes" id="UP000595703"/>
    </source>
</evidence>
<reference evidence="1 2" key="3">
    <citation type="journal article" date="2011" name="Nat. Chem. Biol.">
        <title>Reveromycin A biosynthesis uses RevG and RevJ for stereospecific spiroacetal formation.</title>
        <authorList>
            <person name="Takahashi S."/>
            <person name="Toyoda A."/>
            <person name="Sekiyama Y."/>
            <person name="Takagi H."/>
            <person name="Nogawa T."/>
            <person name="Uramoto M."/>
            <person name="Suzuki R."/>
            <person name="Koshino H."/>
            <person name="Kumano T."/>
            <person name="Panthee S."/>
            <person name="Dairi T."/>
            <person name="Ishikawa J."/>
            <person name="Ikeda H."/>
            <person name="Sakaki Y."/>
            <person name="Osada H."/>
        </authorList>
    </citation>
    <scope>NUCLEOTIDE SEQUENCE [LARGE SCALE GENOMIC DNA]</scope>
    <source>
        <strain evidence="1 2">SN-593</strain>
    </source>
</reference>
<dbReference type="Gene3D" id="2.60.120.260">
    <property type="entry name" value="Galactose-binding domain-like"/>
    <property type="match status" value="1"/>
</dbReference>
<evidence type="ECO:0000313" key="1">
    <source>
        <dbReference type="EMBL" id="BBA99283.1"/>
    </source>
</evidence>
<dbReference type="Proteomes" id="UP000595703">
    <property type="component" value="Chromosome"/>
</dbReference>
<proteinExistence type="predicted"/>
<gene>
    <name evidence="1" type="ORF">RVR_5833</name>
</gene>
<dbReference type="EMBL" id="AP018365">
    <property type="protein sequence ID" value="BBA99283.1"/>
    <property type="molecule type" value="Genomic_DNA"/>
</dbReference>
<reference evidence="1 2" key="1">
    <citation type="journal article" date="2010" name="J. Bacteriol.">
        <title>Biochemical characterization of a novel indole prenyltransferase from Streptomyces sp. SN-593.</title>
        <authorList>
            <person name="Takahashi S."/>
            <person name="Takagi H."/>
            <person name="Toyoda A."/>
            <person name="Uramoto M."/>
            <person name="Nogawa T."/>
            <person name="Ueki M."/>
            <person name="Sakaki Y."/>
            <person name="Osada H."/>
        </authorList>
    </citation>
    <scope>NUCLEOTIDE SEQUENCE [LARGE SCALE GENOMIC DNA]</scope>
    <source>
        <strain evidence="1 2">SN-593</strain>
    </source>
</reference>
<name>A0A7U3VQ32_9ACTN</name>
<accession>A0A7U3VQ32</accession>
<keyword evidence="2" id="KW-1185">Reference proteome</keyword>
<protein>
    <submittedName>
        <fullName evidence="1">Uncharacterized protein</fullName>
    </submittedName>
</protein>
<organism evidence="1 2">
    <name type="scientific">Actinacidiphila reveromycinica</name>
    <dbReference type="NCBI Taxonomy" id="659352"/>
    <lineage>
        <taxon>Bacteria</taxon>
        <taxon>Bacillati</taxon>
        <taxon>Actinomycetota</taxon>
        <taxon>Actinomycetes</taxon>
        <taxon>Kitasatosporales</taxon>
        <taxon>Streptomycetaceae</taxon>
        <taxon>Actinacidiphila</taxon>
    </lineage>
</organism>
<dbReference type="AlphaFoldDB" id="A0A7U3VQ32"/>
<dbReference type="RefSeq" id="WP_202235299.1">
    <property type="nucleotide sequence ID" value="NZ_AP018365.1"/>
</dbReference>
<dbReference type="KEGG" id="arev:RVR_5833"/>
<reference evidence="1 2" key="4">
    <citation type="journal article" date="2020" name="Sci. Rep.">
        <title>beta-carboline chemical signals induce reveromycin production through a LuxR family regulator in Streptomyces sp. SN-593.</title>
        <authorList>
            <person name="Panthee S."/>
            <person name="Kito N."/>
            <person name="Hayashi T."/>
            <person name="Shimizu T."/>
            <person name="Ishikawa J."/>
            <person name="Hamamoto H."/>
            <person name="Osada H."/>
            <person name="Takahashi S."/>
        </authorList>
    </citation>
    <scope>NUCLEOTIDE SEQUENCE [LARGE SCALE GENOMIC DNA]</scope>
    <source>
        <strain evidence="1 2">SN-593</strain>
    </source>
</reference>